<dbReference type="InterPro" id="IPR011611">
    <property type="entry name" value="PfkB_dom"/>
</dbReference>
<name>A0ABT5TYL3_9MICO</name>
<comment type="caution">
    <text evidence="2">The sequence shown here is derived from an EMBL/GenBank/DDBJ whole genome shotgun (WGS) entry which is preliminary data.</text>
</comment>
<dbReference type="Pfam" id="PF00294">
    <property type="entry name" value="PfkB"/>
    <property type="match status" value="1"/>
</dbReference>
<keyword evidence="3" id="KW-1185">Reference proteome</keyword>
<keyword evidence="2" id="KW-0808">Transferase</keyword>
<feature type="domain" description="Carbohydrate kinase PfkB" evidence="1">
    <location>
        <begin position="8"/>
        <end position="186"/>
    </location>
</feature>
<dbReference type="GO" id="GO:0016301">
    <property type="term" value="F:kinase activity"/>
    <property type="evidence" value="ECO:0007669"/>
    <property type="project" value="UniProtKB-KW"/>
</dbReference>
<gene>
    <name evidence="2" type="ORF">PU560_11880</name>
</gene>
<dbReference type="Proteomes" id="UP001165561">
    <property type="component" value="Unassembled WGS sequence"/>
</dbReference>
<evidence type="ECO:0000259" key="1">
    <source>
        <dbReference type="Pfam" id="PF00294"/>
    </source>
</evidence>
<dbReference type="Gene3D" id="3.40.1190.20">
    <property type="match status" value="1"/>
</dbReference>
<protein>
    <submittedName>
        <fullName evidence="2">PfkB family carbohydrate kinase</fullName>
    </submittedName>
</protein>
<sequence>MKGRRQMKVVVVGIATHQTSVPVESFPVTYEPLRARTGEIEARAGGPGFVVARALASLGDVVVMAAPLGEDAAAATVDSQSYRYGFTTSLCSRTLTRTPRLVILHDRQGRESVFTDLGNALDVTFDERELSAALVEADAVAMSGPELARAVAPLARRAGTPFAVDLQQADAPDETVVRDLSGAALLVVDGRAMAGRAHDLLPELRAHHTAEVVVAVTGRGSAVVLGGGVTAPRRVAVGRGEAQTGPGPGSDDHVPTAGGSSADVFFAALVHRLLALGQEPEQATGEACIDTVSVLTALGG</sequence>
<keyword evidence="2" id="KW-0418">Kinase</keyword>
<evidence type="ECO:0000313" key="2">
    <source>
        <dbReference type="EMBL" id="MDD9207158.1"/>
    </source>
</evidence>
<accession>A0ABT5TYL3</accession>
<reference evidence="2" key="1">
    <citation type="submission" date="2023-02" db="EMBL/GenBank/DDBJ databases">
        <title>Georgenia sp.10Sc9-8, isolated from a soil sample collected from the Taklamakan desert.</title>
        <authorList>
            <person name="Liu S."/>
        </authorList>
    </citation>
    <scope>NUCLEOTIDE SEQUENCE</scope>
    <source>
        <strain evidence="2">10Sc9-8</strain>
    </source>
</reference>
<organism evidence="2 3">
    <name type="scientific">Georgenia halotolerans</name>
    <dbReference type="NCBI Taxonomy" id="3028317"/>
    <lineage>
        <taxon>Bacteria</taxon>
        <taxon>Bacillati</taxon>
        <taxon>Actinomycetota</taxon>
        <taxon>Actinomycetes</taxon>
        <taxon>Micrococcales</taxon>
        <taxon>Bogoriellaceae</taxon>
        <taxon>Georgenia</taxon>
    </lineage>
</organism>
<dbReference type="InterPro" id="IPR029056">
    <property type="entry name" value="Ribokinase-like"/>
</dbReference>
<evidence type="ECO:0000313" key="3">
    <source>
        <dbReference type="Proteomes" id="UP001165561"/>
    </source>
</evidence>
<dbReference type="EMBL" id="JARACI010001054">
    <property type="protein sequence ID" value="MDD9207158.1"/>
    <property type="molecule type" value="Genomic_DNA"/>
</dbReference>
<proteinExistence type="predicted"/>
<dbReference type="SUPFAM" id="SSF53613">
    <property type="entry name" value="Ribokinase-like"/>
    <property type="match status" value="1"/>
</dbReference>